<accession>A0A6F9EZC5</accession>
<organism evidence="1">
    <name type="scientific">Barramundi adomavirus</name>
    <dbReference type="NCBI Taxonomy" id="2609870"/>
    <lineage>
        <taxon>Viruses</taxon>
        <taxon>Adomaviruses</taxon>
    </lineage>
</organism>
<sequence length="272" mass="30896">MDQRAQWSNYHILEQGDASRDLYLVFDDNEKKSLCEIKFRDPFILQQQDSGRRNIGLGCSQFTVPNTAMNISSYNYTNRLIYGDQEITLRNGYYENVDQISQEINNQLKSQSVKFILDHLGYVTYVGERSLNIPLLLGDDDIPDTVAHKLGFPIPCLQDRCDLTEHNGEALLTIEPNSTATMCGDIFGPLSDCLLTCDEAIFTRETRKVLSVFSLSAHPARSQLHMLLLPKFRALHDMPSLSQLTFRLVDRRNREIAFVSGVPSATIELQCL</sequence>
<protein>
    <submittedName>
        <fullName evidence="1">LO5</fullName>
    </submittedName>
</protein>
<name>A0A6F9EZC5_9VIRU</name>
<reference evidence="1" key="1">
    <citation type="journal article" date="2020" name="J. ISSAAS">
        <title>Identification of Adomavirus Virion Proteins.</title>
        <authorList>
            <person name="Welch N.L."/>
            <person name="Tisza M.J."/>
            <person name="Starrett G.J."/>
            <person name="Belford A.K."/>
            <person name="Pastrana D.V."/>
            <person name="Pang Y.-Y.S."/>
            <person name="Schiller J.T."/>
            <person name="An P."/>
            <person name="Cantolupo P.G."/>
            <person name="Pipas J.M."/>
            <person name="Koda S."/>
            <person name="Subramaniam K."/>
            <person name="Waltzek T.B."/>
            <person name="Bian C."/>
            <person name="Shi Q."/>
            <person name="Ruan Z."/>
            <person name="Ng T.F.F."/>
            <person name="Buck C.B."/>
        </authorList>
    </citation>
    <scope>NUCLEOTIDE SEQUENCE</scope>
    <source>
        <strain evidence="1">5629</strain>
    </source>
</reference>
<proteinExistence type="predicted"/>
<dbReference type="EMBL" id="BK011012">
    <property type="protein sequence ID" value="DAC81118.1"/>
    <property type="molecule type" value="Genomic_DNA"/>
</dbReference>
<evidence type="ECO:0000313" key="1">
    <source>
        <dbReference type="EMBL" id="DAC81118.1"/>
    </source>
</evidence>